<keyword evidence="1" id="KW-0677">Repeat</keyword>
<keyword evidence="2 3" id="KW-0040">ANK repeat</keyword>
<dbReference type="PROSITE" id="PS50297">
    <property type="entry name" value="ANK_REP_REGION"/>
    <property type="match status" value="3"/>
</dbReference>
<feature type="region of interest" description="Disordered" evidence="4">
    <location>
        <begin position="145"/>
        <end position="185"/>
    </location>
</feature>
<dbReference type="Proteomes" id="UP000789739">
    <property type="component" value="Unassembled WGS sequence"/>
</dbReference>
<dbReference type="InterPro" id="IPR036770">
    <property type="entry name" value="Ankyrin_rpt-contain_sf"/>
</dbReference>
<dbReference type="GO" id="GO:0085020">
    <property type="term" value="P:protein K6-linked ubiquitination"/>
    <property type="evidence" value="ECO:0007669"/>
    <property type="project" value="TreeGrafter"/>
</dbReference>
<sequence>MSARNTTRSLAFNNEVLRIDPRAVDKTTGRTQLHHMAKRNKTQNVGHLLEEGAHVNAQDLNGRTALHDAACEGHLEVVSILLAYGADPDIKEKHKHNTALHEAARKGHKKIVELLLESANPKSKNAEHKTALEVAKTAEIKNTLRRAIREDDDSPELSPNVTPSPIPPSPMTPSPVTPLSGMQFPELSLPSNTMNHKNMSYPELRSPISPTIAVQSIGMRSPGIQSPVMLSPSIQSSESQSSPLTPVDLQADSDADDLSPLHLDHKRWNNPNGCLPLHTIRLYTDSSDILQLACSTSSSYPKEKASPFVLDFQIERYLEMSFGSLVSSCRGLTYRTVSNTEKVKLFSAVRSSLYDELMVGWNFEKKTKRHLKRILLDGPEFGFDNQRRDFLARVVHFVKLEDVMALILRDFKYFDIHQIAQISIDICNSHDIIAQSI</sequence>
<evidence type="ECO:0000256" key="2">
    <source>
        <dbReference type="ARBA" id="ARBA00023043"/>
    </source>
</evidence>
<dbReference type="Pfam" id="PF00023">
    <property type="entry name" value="Ank"/>
    <property type="match status" value="1"/>
</dbReference>
<protein>
    <submittedName>
        <fullName evidence="5">5431_t:CDS:1</fullName>
    </submittedName>
</protein>
<keyword evidence="6" id="KW-1185">Reference proteome</keyword>
<dbReference type="OrthoDB" id="194358at2759"/>
<dbReference type="EMBL" id="CAJVPI010000204">
    <property type="protein sequence ID" value="CAG8500333.1"/>
    <property type="molecule type" value="Genomic_DNA"/>
</dbReference>
<comment type="caution">
    <text evidence="5">The sequence shown here is derived from an EMBL/GenBank/DDBJ whole genome shotgun (WGS) entry which is preliminary data.</text>
</comment>
<reference evidence="5" key="1">
    <citation type="submission" date="2021-06" db="EMBL/GenBank/DDBJ databases">
        <authorList>
            <person name="Kallberg Y."/>
            <person name="Tangrot J."/>
            <person name="Rosling A."/>
        </authorList>
    </citation>
    <scope>NUCLEOTIDE SEQUENCE</scope>
    <source>
        <strain evidence="5">BR232B</strain>
    </source>
</reference>
<feature type="repeat" description="ANK" evidence="3">
    <location>
        <begin position="28"/>
        <end position="60"/>
    </location>
</feature>
<dbReference type="PANTHER" id="PTHR24171">
    <property type="entry name" value="ANKYRIN REPEAT DOMAIN-CONTAINING PROTEIN 39-RELATED"/>
    <property type="match status" value="1"/>
</dbReference>
<feature type="compositionally biased region" description="Pro residues" evidence="4">
    <location>
        <begin position="162"/>
        <end position="176"/>
    </location>
</feature>
<dbReference type="SUPFAM" id="SSF48403">
    <property type="entry name" value="Ankyrin repeat"/>
    <property type="match status" value="1"/>
</dbReference>
<dbReference type="InterPro" id="IPR002110">
    <property type="entry name" value="Ankyrin_rpt"/>
</dbReference>
<feature type="repeat" description="ANK" evidence="3">
    <location>
        <begin position="95"/>
        <end position="117"/>
    </location>
</feature>
<evidence type="ECO:0000256" key="3">
    <source>
        <dbReference type="PROSITE-ProRule" id="PRU00023"/>
    </source>
</evidence>
<evidence type="ECO:0000256" key="4">
    <source>
        <dbReference type="SAM" id="MobiDB-lite"/>
    </source>
</evidence>
<organism evidence="5 6">
    <name type="scientific">Paraglomus brasilianum</name>
    <dbReference type="NCBI Taxonomy" id="144538"/>
    <lineage>
        <taxon>Eukaryota</taxon>
        <taxon>Fungi</taxon>
        <taxon>Fungi incertae sedis</taxon>
        <taxon>Mucoromycota</taxon>
        <taxon>Glomeromycotina</taxon>
        <taxon>Glomeromycetes</taxon>
        <taxon>Paraglomerales</taxon>
        <taxon>Paraglomeraceae</taxon>
        <taxon>Paraglomus</taxon>
    </lineage>
</organism>
<evidence type="ECO:0000313" key="6">
    <source>
        <dbReference type="Proteomes" id="UP000789739"/>
    </source>
</evidence>
<feature type="region of interest" description="Disordered" evidence="4">
    <location>
        <begin position="224"/>
        <end position="252"/>
    </location>
</feature>
<evidence type="ECO:0000313" key="5">
    <source>
        <dbReference type="EMBL" id="CAG8500333.1"/>
    </source>
</evidence>
<dbReference type="Pfam" id="PF12796">
    <property type="entry name" value="Ank_2"/>
    <property type="match status" value="1"/>
</dbReference>
<gene>
    <name evidence="5" type="ORF">PBRASI_LOCUS2574</name>
</gene>
<evidence type="ECO:0000256" key="1">
    <source>
        <dbReference type="ARBA" id="ARBA00022737"/>
    </source>
</evidence>
<dbReference type="PROSITE" id="PS50088">
    <property type="entry name" value="ANK_REPEAT"/>
    <property type="match status" value="3"/>
</dbReference>
<proteinExistence type="predicted"/>
<name>A0A9N9F006_9GLOM</name>
<accession>A0A9N9F006</accession>
<dbReference type="GO" id="GO:0004842">
    <property type="term" value="F:ubiquitin-protein transferase activity"/>
    <property type="evidence" value="ECO:0007669"/>
    <property type="project" value="TreeGrafter"/>
</dbReference>
<dbReference type="PANTHER" id="PTHR24171:SF8">
    <property type="entry name" value="BRCA1-ASSOCIATED RING DOMAIN PROTEIN 1"/>
    <property type="match status" value="1"/>
</dbReference>
<feature type="repeat" description="ANK" evidence="3">
    <location>
        <begin position="61"/>
        <end position="93"/>
    </location>
</feature>
<dbReference type="Gene3D" id="1.25.40.20">
    <property type="entry name" value="Ankyrin repeat-containing domain"/>
    <property type="match status" value="2"/>
</dbReference>
<dbReference type="SMART" id="SM00248">
    <property type="entry name" value="ANK"/>
    <property type="match status" value="3"/>
</dbReference>
<dbReference type="AlphaFoldDB" id="A0A9N9F006"/>
<feature type="compositionally biased region" description="Low complexity" evidence="4">
    <location>
        <begin position="231"/>
        <end position="250"/>
    </location>
</feature>